<proteinExistence type="predicted"/>
<protein>
    <submittedName>
        <fullName evidence="4">Uncharacterized protein</fullName>
    </submittedName>
</protein>
<organism evidence="4 5">
    <name type="scientific">Chitinophaga barathri</name>
    <dbReference type="NCBI Taxonomy" id="1647451"/>
    <lineage>
        <taxon>Bacteria</taxon>
        <taxon>Pseudomonadati</taxon>
        <taxon>Bacteroidota</taxon>
        <taxon>Chitinophagia</taxon>
        <taxon>Chitinophagales</taxon>
        <taxon>Chitinophagaceae</taxon>
        <taxon>Chitinophaga</taxon>
    </lineage>
</organism>
<keyword evidence="3" id="KW-0732">Signal</keyword>
<comment type="caution">
    <text evidence="4">The sequence shown here is derived from an EMBL/GenBank/DDBJ whole genome shotgun (WGS) entry which is preliminary data.</text>
</comment>
<evidence type="ECO:0000256" key="2">
    <source>
        <dbReference type="SAM" id="MobiDB-lite"/>
    </source>
</evidence>
<dbReference type="EMBL" id="RMBX01000004">
    <property type="protein sequence ID" value="RPD41455.1"/>
    <property type="molecule type" value="Genomic_DNA"/>
</dbReference>
<evidence type="ECO:0000256" key="3">
    <source>
        <dbReference type="SAM" id="SignalP"/>
    </source>
</evidence>
<dbReference type="AlphaFoldDB" id="A0A3N4MDF2"/>
<gene>
    <name evidence="4" type="ORF">EG028_09045</name>
</gene>
<feature type="compositionally biased region" description="Basic and acidic residues" evidence="2">
    <location>
        <begin position="259"/>
        <end position="274"/>
    </location>
</feature>
<keyword evidence="1" id="KW-0175">Coiled coil</keyword>
<evidence type="ECO:0000313" key="4">
    <source>
        <dbReference type="EMBL" id="RPD41455.1"/>
    </source>
</evidence>
<evidence type="ECO:0000313" key="5">
    <source>
        <dbReference type="Proteomes" id="UP000279089"/>
    </source>
</evidence>
<feature type="coiled-coil region" evidence="1">
    <location>
        <begin position="363"/>
        <end position="407"/>
    </location>
</feature>
<name>A0A3N4MDF2_9BACT</name>
<feature type="region of interest" description="Disordered" evidence="2">
    <location>
        <begin position="257"/>
        <end position="280"/>
    </location>
</feature>
<sequence length="823" mass="92906">MKHFYLLPIFLLMICMGTNLRAQQPLSYPDQVFTCPGVAAGIPVKIGFVKETGKLSLKVAADTANGTFSKKEDAEKFLLEKIRLLLLKNCPAIAPGEYDVKAEVLAREAANYFLNNGITKVDALKLADNKELRLYSARGSYYLSLVNPLNGNTSDLLKKENGEYTFDIPGMNREKLILDKITELLNKHTEALKTPKIYLLQNNKLYIRNPVREDSTSITYAAADSNYIKKIKGGKADAAALAGSNQPVMFLIKTGGTTEEAKPEAEKPAEEKPAATKPAAKESLLAEDSISCKPDSSFTLQAFTYPKAAADSFKLKAFTKMKESKEKVYSLQVMEAAFISDVEKNYAPGCTNAEVKKDIAKFLKDVKKEIARKAETEKEKEELAKKNKELEEHSKALESTIENLGAEKGYAVRLVARSSIPVHPSTRCGGSKQNTESLTEKTLVVDSVRLIVQYNCIYEVDISGTIDGERVQTLYNDNYGLSLEAIREKRGRQKLIFRYKDACYEIGYQDIFLMYPGSAGISKELRDLDYTFRPGLKKDTSVLVEQRRLLDYVSASAFLDLQAFNADNPNKNIATELYFNYHINPYNIYRGFGILKNAYLPLTLGFNLFKQGEGMPTFRNPVVDTMRTDPNVPRSDTIAYQYYFKNLDLLKYSFMQVRPMLNLLALDHKKTRLMLEINGGFLLMGSNAQLTDPAKGEDSIYSKPVYSYSWLLESRIRLAPRPRYGLDLHVIYNFGLRPFSTDMKSTTGEHSISELGRANMLKTNKDDFILGELNFYFNPLQPRSNTDKGGLYFKLSWYKSVHYSDGHFMFLVGYSTDIKNFFR</sequence>
<dbReference type="Proteomes" id="UP000279089">
    <property type="component" value="Unassembled WGS sequence"/>
</dbReference>
<feature type="signal peptide" evidence="3">
    <location>
        <begin position="1"/>
        <end position="22"/>
    </location>
</feature>
<accession>A0A3N4MDF2</accession>
<keyword evidence="5" id="KW-1185">Reference proteome</keyword>
<feature type="chain" id="PRO_5018025713" evidence="3">
    <location>
        <begin position="23"/>
        <end position="823"/>
    </location>
</feature>
<reference evidence="5" key="1">
    <citation type="submission" date="2018-11" db="EMBL/GenBank/DDBJ databases">
        <title>Chitinophaga lutea sp.nov., isolate from arsenic contaminated soil.</title>
        <authorList>
            <person name="Zong Y."/>
        </authorList>
    </citation>
    <scope>NUCLEOTIDE SEQUENCE [LARGE SCALE GENOMIC DNA]</scope>
    <source>
        <strain evidence="5">YLT18</strain>
    </source>
</reference>
<evidence type="ECO:0000256" key="1">
    <source>
        <dbReference type="SAM" id="Coils"/>
    </source>
</evidence>